<evidence type="ECO:0000313" key="1">
    <source>
        <dbReference type="EMBL" id="GAA3499023.1"/>
    </source>
</evidence>
<comment type="caution">
    <text evidence="1">The sequence shown here is derived from an EMBL/GenBank/DDBJ whole genome shotgun (WGS) entry which is preliminary data.</text>
</comment>
<evidence type="ECO:0008006" key="3">
    <source>
        <dbReference type="Google" id="ProtNLM"/>
    </source>
</evidence>
<accession>A0ABP6TUJ1</accession>
<gene>
    <name evidence="1" type="ORF">GCM10019016_061260</name>
</gene>
<dbReference type="Proteomes" id="UP001501455">
    <property type="component" value="Unassembled WGS sequence"/>
</dbReference>
<sequence>MTRCPRPLTAWTPEGCSRSPTRSPGLLSCLGYPDLRTALGDPLDAQFVPFGYDWRLSHRLAARQLGERVARELDRWRAEAGAHYPDRPDDPRVILVCHGTGGLVGRHYLECEGGRETARTLITLGTPQQGLVQAARLLAGQAVPDGAGPDGDVAARLNEALRAWALGLPAIAELLPLFRAVRVEGGTRERVITQRPVPGVPGEAVGQALAFQERFRLACDRNARSGPRPYAVHCLGSVDFPTPEALVLPAGPGGEHLADDLLGPGDGTVPRRSALADWTGTDPMLWTGFRNADLASAPALRDTMRAVRRGLPPGETLAGPEGIVLHFPRDPVAAGRPFVIDLLGHDLPQRDLRTFMWRSGRVREKQPVVFRQYEPDRYRAELEVTPGRWVVEALVDRPKGRDRKDVTVVAV</sequence>
<dbReference type="EMBL" id="BAAAXF010000041">
    <property type="protein sequence ID" value="GAA3499023.1"/>
    <property type="molecule type" value="Genomic_DNA"/>
</dbReference>
<protein>
    <recommendedName>
        <fullName evidence="3">Lecithin:cholesterol acyltransferase</fullName>
    </recommendedName>
</protein>
<dbReference type="InterPro" id="IPR029058">
    <property type="entry name" value="AB_hydrolase_fold"/>
</dbReference>
<reference evidence="2" key="1">
    <citation type="journal article" date="2019" name="Int. J. Syst. Evol. Microbiol.">
        <title>The Global Catalogue of Microorganisms (GCM) 10K type strain sequencing project: providing services to taxonomists for standard genome sequencing and annotation.</title>
        <authorList>
            <consortium name="The Broad Institute Genomics Platform"/>
            <consortium name="The Broad Institute Genome Sequencing Center for Infectious Disease"/>
            <person name="Wu L."/>
            <person name="Ma J."/>
        </authorList>
    </citation>
    <scope>NUCLEOTIDE SEQUENCE [LARGE SCALE GENOMIC DNA]</scope>
    <source>
        <strain evidence="2">JCM 4816</strain>
    </source>
</reference>
<dbReference type="Gene3D" id="3.40.50.1820">
    <property type="entry name" value="alpha/beta hydrolase"/>
    <property type="match status" value="1"/>
</dbReference>
<organism evidence="1 2">
    <name type="scientific">Streptomyces prasinosporus</name>
    <dbReference type="NCBI Taxonomy" id="68256"/>
    <lineage>
        <taxon>Bacteria</taxon>
        <taxon>Bacillati</taxon>
        <taxon>Actinomycetota</taxon>
        <taxon>Actinomycetes</taxon>
        <taxon>Kitasatosporales</taxon>
        <taxon>Streptomycetaceae</taxon>
        <taxon>Streptomyces</taxon>
        <taxon>Streptomyces albogriseolus group</taxon>
    </lineage>
</organism>
<dbReference type="SUPFAM" id="SSF53474">
    <property type="entry name" value="alpha/beta-Hydrolases"/>
    <property type="match status" value="1"/>
</dbReference>
<name>A0ABP6TUJ1_9ACTN</name>
<evidence type="ECO:0000313" key="2">
    <source>
        <dbReference type="Proteomes" id="UP001501455"/>
    </source>
</evidence>
<proteinExistence type="predicted"/>
<keyword evidence="2" id="KW-1185">Reference proteome</keyword>